<dbReference type="AlphaFoldDB" id="A0A9P7Y9A1"/>
<feature type="signal peptide" evidence="1">
    <location>
        <begin position="1"/>
        <end position="18"/>
    </location>
</feature>
<dbReference type="Proteomes" id="UP000824998">
    <property type="component" value="Unassembled WGS sequence"/>
</dbReference>
<keyword evidence="1" id="KW-0732">Signal</keyword>
<sequence length="205" mass="22142">MLFKAATALVTLLAITSAAPSIIESRQFDEYYVIPTVKLPGSPLDGKSIVAQNGNFFINREKATTTCVVTAPCDTLSNRTMIIFSNANYTAKLNSYVPGGQIVYISSTGQFQYLPTHSTKLPEGAIAQSFIRTEFFPTGSSAYAGIIWKGRNWVACPVAGKTGVFQIQTAAIGHRSECVDIHVEALELGGDKTPQAYEYISPYGV</sequence>
<dbReference type="PANTHER" id="PTHR42047:SF1">
    <property type="entry name" value="PROTEIN, PUTATIVE (AFU_ORTHOLOGUE AFUA_6G03560)-RELATED"/>
    <property type="match status" value="1"/>
</dbReference>
<dbReference type="EMBL" id="MU251800">
    <property type="protein sequence ID" value="KAG9229207.1"/>
    <property type="molecule type" value="Genomic_DNA"/>
</dbReference>
<accession>A0A9P7Y9A1</accession>
<evidence type="ECO:0000313" key="3">
    <source>
        <dbReference type="Proteomes" id="UP000824998"/>
    </source>
</evidence>
<protein>
    <submittedName>
        <fullName evidence="2">Uncharacterized protein</fullName>
    </submittedName>
</protein>
<gene>
    <name evidence="2" type="ORF">BJ875DRAFT_475496</name>
</gene>
<keyword evidence="3" id="KW-1185">Reference proteome</keyword>
<evidence type="ECO:0000256" key="1">
    <source>
        <dbReference type="SAM" id="SignalP"/>
    </source>
</evidence>
<evidence type="ECO:0000313" key="2">
    <source>
        <dbReference type="EMBL" id="KAG9229207.1"/>
    </source>
</evidence>
<reference evidence="2" key="1">
    <citation type="journal article" date="2021" name="IMA Fungus">
        <title>Genomic characterization of three marine fungi, including Emericellopsis atlantica sp. nov. with signatures of a generalist lifestyle and marine biomass degradation.</title>
        <authorList>
            <person name="Hagestad O.C."/>
            <person name="Hou L."/>
            <person name="Andersen J.H."/>
            <person name="Hansen E.H."/>
            <person name="Altermark B."/>
            <person name="Li C."/>
            <person name="Kuhnert E."/>
            <person name="Cox R.J."/>
            <person name="Crous P.W."/>
            <person name="Spatafora J.W."/>
            <person name="Lail K."/>
            <person name="Amirebrahimi M."/>
            <person name="Lipzen A."/>
            <person name="Pangilinan J."/>
            <person name="Andreopoulos W."/>
            <person name="Hayes R.D."/>
            <person name="Ng V."/>
            <person name="Grigoriev I.V."/>
            <person name="Jackson S.A."/>
            <person name="Sutton T.D.S."/>
            <person name="Dobson A.D.W."/>
            <person name="Rama T."/>
        </authorList>
    </citation>
    <scope>NUCLEOTIDE SEQUENCE</scope>
    <source>
        <strain evidence="2">TRa018bII</strain>
    </source>
</reference>
<dbReference type="OrthoDB" id="5430620at2759"/>
<dbReference type="InterPro" id="IPR052820">
    <property type="entry name" value="PhiA_domain"/>
</dbReference>
<organism evidence="2 3">
    <name type="scientific">Amylocarpus encephaloides</name>
    <dbReference type="NCBI Taxonomy" id="45428"/>
    <lineage>
        <taxon>Eukaryota</taxon>
        <taxon>Fungi</taxon>
        <taxon>Dikarya</taxon>
        <taxon>Ascomycota</taxon>
        <taxon>Pezizomycotina</taxon>
        <taxon>Leotiomycetes</taxon>
        <taxon>Helotiales</taxon>
        <taxon>Helotiales incertae sedis</taxon>
        <taxon>Amylocarpus</taxon>
    </lineage>
</organism>
<name>A0A9P7Y9A1_9HELO</name>
<proteinExistence type="predicted"/>
<feature type="chain" id="PRO_5040414441" evidence="1">
    <location>
        <begin position="19"/>
        <end position="205"/>
    </location>
</feature>
<dbReference type="PANTHER" id="PTHR42047">
    <property type="entry name" value="PROTEIN, PUTATIVE (AFU_ORTHOLOGUE AFUA_6G03560)-RELATED"/>
    <property type="match status" value="1"/>
</dbReference>
<comment type="caution">
    <text evidence="2">The sequence shown here is derived from an EMBL/GenBank/DDBJ whole genome shotgun (WGS) entry which is preliminary data.</text>
</comment>